<dbReference type="InterPro" id="IPR031525">
    <property type="entry name" value="CC190"/>
</dbReference>
<evidence type="ECO:0000313" key="3">
    <source>
        <dbReference type="Proteomes" id="UP001623349"/>
    </source>
</evidence>
<evidence type="ECO:0000256" key="1">
    <source>
        <dbReference type="SAM" id="MobiDB-lite"/>
    </source>
</evidence>
<name>A0ABQ0EFW1_APOSI</name>
<protein>
    <submittedName>
        <fullName evidence="2">Coiled-coil domain-containing protein 190</fullName>
    </submittedName>
</protein>
<sequence>MAHTSNEENKFSKGDITTAAAKETKFFMVRRWVCSCYLWYLEDTCRQRRRKMDRSMVRGPLSKRFDLERKSSKQAEARLSLRLQRLEVICLYHMKSLAREQRQLQKELQRLQQDIIKKRFSYVGHETQKRSKDVVTFLPQTGQRHKVPDPKIRVLKDNITQEVKTKIQVPSLHDPALRDAPRSQERLPSQGERASCCKEGNSQAHEGEPTNPLKGMDSSKDVSVPYHDQELSTKTENSRVSSPDGERGSASADETRSENDNRKPHGDADVQNPPSSMDYTGSFKDECTKPTFLELFEKAKKAHYLRHRVPPESERLLSIGEIFGHGDYSLPRAEEKL</sequence>
<dbReference type="PANTHER" id="PTHR36871:SF1">
    <property type="entry name" value="COILED-COIL DOMAIN-CONTAINING PROTEIN 190"/>
    <property type="match status" value="1"/>
</dbReference>
<dbReference type="EMBL" id="BAAFST010000001">
    <property type="protein sequence ID" value="GAB1285671.1"/>
    <property type="molecule type" value="Genomic_DNA"/>
</dbReference>
<feature type="region of interest" description="Disordered" evidence="1">
    <location>
        <begin position="165"/>
        <end position="284"/>
    </location>
</feature>
<proteinExistence type="predicted"/>
<dbReference type="PANTHER" id="PTHR36871">
    <property type="entry name" value="COILED-COIL DOMAIN-CONTAINING PROTEIN 190"/>
    <property type="match status" value="1"/>
</dbReference>
<evidence type="ECO:0000313" key="2">
    <source>
        <dbReference type="EMBL" id="GAB1285671.1"/>
    </source>
</evidence>
<dbReference type="Proteomes" id="UP001623349">
    <property type="component" value="Unassembled WGS sequence"/>
</dbReference>
<feature type="compositionally biased region" description="Basic and acidic residues" evidence="1">
    <location>
        <begin position="227"/>
        <end position="237"/>
    </location>
</feature>
<keyword evidence="3" id="KW-1185">Reference proteome</keyword>
<gene>
    <name evidence="2" type="ORF">APTSU1_000090100</name>
</gene>
<feature type="compositionally biased region" description="Basic and acidic residues" evidence="1">
    <location>
        <begin position="175"/>
        <end position="185"/>
    </location>
</feature>
<dbReference type="Pfam" id="PF15768">
    <property type="entry name" value="CC190"/>
    <property type="match status" value="1"/>
</dbReference>
<organism evidence="2 3">
    <name type="scientific">Apodemus speciosus</name>
    <name type="common">Large Japanese field mouse</name>
    <dbReference type="NCBI Taxonomy" id="105296"/>
    <lineage>
        <taxon>Eukaryota</taxon>
        <taxon>Metazoa</taxon>
        <taxon>Chordata</taxon>
        <taxon>Craniata</taxon>
        <taxon>Vertebrata</taxon>
        <taxon>Euteleostomi</taxon>
        <taxon>Mammalia</taxon>
        <taxon>Eutheria</taxon>
        <taxon>Euarchontoglires</taxon>
        <taxon>Glires</taxon>
        <taxon>Rodentia</taxon>
        <taxon>Myomorpha</taxon>
        <taxon>Muroidea</taxon>
        <taxon>Muridae</taxon>
        <taxon>Murinae</taxon>
        <taxon>Apodemus</taxon>
    </lineage>
</organism>
<accession>A0ABQ0EFW1</accession>
<comment type="caution">
    <text evidence="2">The sequence shown here is derived from an EMBL/GenBank/DDBJ whole genome shotgun (WGS) entry which is preliminary data.</text>
</comment>
<reference evidence="2 3" key="1">
    <citation type="submission" date="2024-08" db="EMBL/GenBank/DDBJ databases">
        <title>The draft genome of Apodemus speciosus.</title>
        <authorList>
            <person name="Nabeshima K."/>
            <person name="Suzuki S."/>
            <person name="Onuma M."/>
        </authorList>
    </citation>
    <scope>NUCLEOTIDE SEQUENCE [LARGE SCALE GENOMIC DNA]</scope>
    <source>
        <strain evidence="2">IB14-021</strain>
    </source>
</reference>
<feature type="compositionally biased region" description="Basic and acidic residues" evidence="1">
    <location>
        <begin position="253"/>
        <end position="268"/>
    </location>
</feature>